<evidence type="ECO:0000256" key="1">
    <source>
        <dbReference type="ARBA" id="ARBA00004741"/>
    </source>
</evidence>
<evidence type="ECO:0000259" key="9">
    <source>
        <dbReference type="PROSITE" id="PS51171"/>
    </source>
</evidence>
<evidence type="ECO:0000256" key="4">
    <source>
        <dbReference type="ARBA" id="ARBA00023141"/>
    </source>
</evidence>
<dbReference type="CDD" id="cd13631">
    <property type="entry name" value="PBP2_Ct-PDT_like"/>
    <property type="match status" value="1"/>
</dbReference>
<dbReference type="PIRSF" id="PIRSF001500">
    <property type="entry name" value="Chor_mut_pdt_Ppr"/>
    <property type="match status" value="1"/>
</dbReference>
<gene>
    <name evidence="11" type="ORF">NO263_06840</name>
</gene>
<organism evidence="11 12">
    <name type="scientific">Gluconacetobacter entanii</name>
    <dbReference type="NCBI Taxonomy" id="108528"/>
    <lineage>
        <taxon>Bacteria</taxon>
        <taxon>Pseudomonadati</taxon>
        <taxon>Pseudomonadota</taxon>
        <taxon>Alphaproteobacteria</taxon>
        <taxon>Acetobacterales</taxon>
        <taxon>Acetobacteraceae</taxon>
        <taxon>Gluconacetobacter</taxon>
    </lineage>
</organism>
<proteinExistence type="predicted"/>
<dbReference type="SUPFAM" id="SSF55021">
    <property type="entry name" value="ACT-like"/>
    <property type="match status" value="1"/>
</dbReference>
<comment type="pathway">
    <text evidence="1">Amino-acid biosynthesis; L-phenylalanine biosynthesis; phenylpyruvate from prephenate: step 1/1.</text>
</comment>
<dbReference type="Gene3D" id="3.30.70.260">
    <property type="match status" value="1"/>
</dbReference>
<feature type="domain" description="Prephenate dehydratase" evidence="9">
    <location>
        <begin position="5"/>
        <end position="180"/>
    </location>
</feature>
<dbReference type="InterPro" id="IPR002912">
    <property type="entry name" value="ACT_dom"/>
</dbReference>
<protein>
    <recommendedName>
        <fullName evidence="2">prephenate dehydratase</fullName>
        <ecNumber evidence="2">4.2.1.51</ecNumber>
    </recommendedName>
</protein>
<dbReference type="SUPFAM" id="SSF53850">
    <property type="entry name" value="Periplasmic binding protein-like II"/>
    <property type="match status" value="1"/>
</dbReference>
<comment type="caution">
    <text evidence="11">The sequence shown here is derived from an EMBL/GenBank/DDBJ whole genome shotgun (WGS) entry which is preliminary data.</text>
</comment>
<dbReference type="NCBIfam" id="NF008866">
    <property type="entry name" value="PRK11899.1"/>
    <property type="match status" value="1"/>
</dbReference>
<dbReference type="EMBL" id="JANGSQ010000097">
    <property type="protein sequence ID" value="MCW4590294.1"/>
    <property type="molecule type" value="Genomic_DNA"/>
</dbReference>
<feature type="region of interest" description="Disordered" evidence="8">
    <location>
        <begin position="281"/>
        <end position="302"/>
    </location>
</feature>
<dbReference type="Proteomes" id="UP001526337">
    <property type="component" value="Unassembled WGS sequence"/>
</dbReference>
<dbReference type="Pfam" id="PF01842">
    <property type="entry name" value="ACT"/>
    <property type="match status" value="1"/>
</dbReference>
<dbReference type="GO" id="GO:0004664">
    <property type="term" value="F:prephenate dehydratase activity"/>
    <property type="evidence" value="ECO:0007669"/>
    <property type="project" value="UniProtKB-EC"/>
</dbReference>
<dbReference type="PANTHER" id="PTHR21022:SF19">
    <property type="entry name" value="PREPHENATE DEHYDRATASE-RELATED"/>
    <property type="match status" value="1"/>
</dbReference>
<dbReference type="PROSITE" id="PS51671">
    <property type="entry name" value="ACT"/>
    <property type="match status" value="1"/>
</dbReference>
<evidence type="ECO:0000256" key="3">
    <source>
        <dbReference type="ARBA" id="ARBA00022605"/>
    </source>
</evidence>
<dbReference type="InterPro" id="IPR045865">
    <property type="entry name" value="ACT-like_dom_sf"/>
</dbReference>
<evidence type="ECO:0000256" key="2">
    <source>
        <dbReference type="ARBA" id="ARBA00013147"/>
    </source>
</evidence>
<reference evidence="11 12" key="1">
    <citation type="submission" date="2022-07" db="EMBL/GenBank/DDBJ databases">
        <title>Genome stability of Gluconacetobacter entanii AV429.</title>
        <authorList>
            <person name="Trcek J."/>
            <person name="Cepec E."/>
        </authorList>
    </citation>
    <scope>NUCLEOTIDE SEQUENCE [LARGE SCALE GENOMIC DNA]</scope>
    <source>
        <strain evidence="11 12">AV429_2022</strain>
    </source>
</reference>
<keyword evidence="6 11" id="KW-0456">Lyase</keyword>
<accession>A0ABT3K4F3</accession>
<dbReference type="Gene3D" id="3.40.190.10">
    <property type="entry name" value="Periplasmic binding protein-like II"/>
    <property type="match status" value="2"/>
</dbReference>
<evidence type="ECO:0000313" key="12">
    <source>
        <dbReference type="Proteomes" id="UP001526337"/>
    </source>
</evidence>
<evidence type="ECO:0000313" key="11">
    <source>
        <dbReference type="EMBL" id="MCW4590294.1"/>
    </source>
</evidence>
<feature type="domain" description="ACT" evidence="10">
    <location>
        <begin position="195"/>
        <end position="272"/>
    </location>
</feature>
<dbReference type="CDD" id="cd04905">
    <property type="entry name" value="ACT_CM-PDT"/>
    <property type="match status" value="1"/>
</dbReference>
<dbReference type="EC" id="4.2.1.51" evidence="2"/>
<dbReference type="InterPro" id="IPR001086">
    <property type="entry name" value="Preph_deHydtase"/>
</dbReference>
<keyword evidence="5" id="KW-0584">Phenylalanine biosynthesis</keyword>
<evidence type="ECO:0000256" key="5">
    <source>
        <dbReference type="ARBA" id="ARBA00023222"/>
    </source>
</evidence>
<sequence length="302" mass="32435">MTAGIIAFQGTFGAYSDLACRQARPGWTTLPCETFAGAIAAVHDGRADAAMLACENSLAGRVPDIHALLPQSDLFIVGEHFLRIEHCLMGIPGATLHDARRVHTHPVAMAQIRGLIKETGLKPVVEFDTAGAAELVREWGRKEDLAVASSLAADLNGLVILRRNVEDAAHNTTRFYIAARRPPDLPARMDDCMTTVLFRVSNQPGALYKVLGGFATNGINMTRLESYMLDGSFAATQFLLDVEGHPHDPALAAALHELSFFAEQVDVLGVYPASPFRHKDAEHGNAGHAATPAMDSGTSVMK</sequence>
<evidence type="ECO:0000256" key="6">
    <source>
        <dbReference type="ARBA" id="ARBA00023239"/>
    </source>
</evidence>
<comment type="catalytic activity">
    <reaction evidence="7">
        <text>prephenate + H(+) = 3-phenylpyruvate + CO2 + H2O</text>
        <dbReference type="Rhea" id="RHEA:21648"/>
        <dbReference type="ChEBI" id="CHEBI:15377"/>
        <dbReference type="ChEBI" id="CHEBI:15378"/>
        <dbReference type="ChEBI" id="CHEBI:16526"/>
        <dbReference type="ChEBI" id="CHEBI:18005"/>
        <dbReference type="ChEBI" id="CHEBI:29934"/>
        <dbReference type="EC" id="4.2.1.51"/>
    </reaction>
</comment>
<evidence type="ECO:0000256" key="7">
    <source>
        <dbReference type="ARBA" id="ARBA00047848"/>
    </source>
</evidence>
<evidence type="ECO:0000259" key="10">
    <source>
        <dbReference type="PROSITE" id="PS51671"/>
    </source>
</evidence>
<dbReference type="PANTHER" id="PTHR21022">
    <property type="entry name" value="PREPHENATE DEHYDRATASE P PROTEIN"/>
    <property type="match status" value="1"/>
</dbReference>
<dbReference type="PROSITE" id="PS51171">
    <property type="entry name" value="PREPHENATE_DEHYDR_3"/>
    <property type="match status" value="1"/>
</dbReference>
<name>A0ABT3K4F3_9PROT</name>
<dbReference type="InterPro" id="IPR008242">
    <property type="entry name" value="Chor_mutase/pphenate_deHydtase"/>
</dbReference>
<keyword evidence="4" id="KW-0057">Aromatic amino acid biosynthesis</keyword>
<dbReference type="Pfam" id="PF00800">
    <property type="entry name" value="PDT"/>
    <property type="match status" value="1"/>
</dbReference>
<keyword evidence="12" id="KW-1185">Reference proteome</keyword>
<keyword evidence="3" id="KW-0028">Amino-acid biosynthesis</keyword>
<evidence type="ECO:0000256" key="8">
    <source>
        <dbReference type="SAM" id="MobiDB-lite"/>
    </source>
</evidence>
<dbReference type="RefSeq" id="WP_244949349.1">
    <property type="nucleotide sequence ID" value="NZ_JABJWD010000038.1"/>
</dbReference>